<reference evidence="8 9" key="2">
    <citation type="submission" date="2018-08" db="EMBL/GenBank/DDBJ databases">
        <title>A genome reference for cultivated species of the human gut microbiota.</title>
        <authorList>
            <person name="Zou Y."/>
            <person name="Xue W."/>
            <person name="Luo G."/>
        </authorList>
    </citation>
    <scope>NUCLEOTIDE SEQUENCE [LARGE SCALE GENOMIC DNA]</scope>
    <source>
        <strain evidence="4 11">AF24-16AC</strain>
        <strain evidence="6 10">AF31-28B-AC</strain>
        <strain evidence="5 9">AM23-23</strain>
        <strain evidence="3 8">OM08-14</strain>
    </source>
</reference>
<evidence type="ECO:0000313" key="5">
    <source>
        <dbReference type="EMBL" id="RHF90378.1"/>
    </source>
</evidence>
<dbReference type="SUPFAM" id="SSF51735">
    <property type="entry name" value="NAD(P)-binding Rossmann-fold domains"/>
    <property type="match status" value="1"/>
</dbReference>
<dbReference type="Proteomes" id="UP000186685">
    <property type="component" value="Unassembled WGS sequence"/>
</dbReference>
<dbReference type="InterPro" id="IPR050721">
    <property type="entry name" value="Trk_Ktr_HKT_K-transport"/>
</dbReference>
<dbReference type="EMBL" id="QSTF01000023">
    <property type="protein sequence ID" value="RGM39254.1"/>
    <property type="molecule type" value="Genomic_DNA"/>
</dbReference>
<dbReference type="Proteomes" id="UP000260780">
    <property type="component" value="Unassembled WGS sequence"/>
</dbReference>
<dbReference type="AlphaFoldDB" id="A0A1Q6GJI5"/>
<feature type="domain" description="RCK N-terminal" evidence="1">
    <location>
        <begin position="3"/>
        <end position="118"/>
    </location>
</feature>
<dbReference type="GO" id="GO:0006813">
    <property type="term" value="P:potassium ion transport"/>
    <property type="evidence" value="ECO:0007669"/>
    <property type="project" value="InterPro"/>
</dbReference>
<dbReference type="STRING" id="310297.BHV76_04655"/>
<dbReference type="EMBL" id="QRQK01000004">
    <property type="protein sequence ID" value="RHM99854.1"/>
    <property type="molecule type" value="Genomic_DNA"/>
</dbReference>
<dbReference type="InterPro" id="IPR036721">
    <property type="entry name" value="RCK_C_sf"/>
</dbReference>
<dbReference type="EMBL" id="QRUY01000054">
    <property type="protein sequence ID" value="RGS02501.1"/>
    <property type="molecule type" value="Genomic_DNA"/>
</dbReference>
<dbReference type="Gene3D" id="3.40.50.720">
    <property type="entry name" value="NAD(P)-binding Rossmann-like Domain"/>
    <property type="match status" value="1"/>
</dbReference>
<protein>
    <submittedName>
        <fullName evidence="2">Potassium transporter</fullName>
    </submittedName>
    <submittedName>
        <fullName evidence="4">TrkA family potassium uptake protein</fullName>
    </submittedName>
</protein>
<evidence type="ECO:0000313" key="3">
    <source>
        <dbReference type="EMBL" id="RGM39254.1"/>
    </source>
</evidence>
<dbReference type="Pfam" id="PF02254">
    <property type="entry name" value="TrkA_N"/>
    <property type="match status" value="1"/>
</dbReference>
<dbReference type="Gene3D" id="3.30.70.1450">
    <property type="entry name" value="Regulator of K+ conductance, C-terminal domain"/>
    <property type="match status" value="1"/>
</dbReference>
<dbReference type="Proteomes" id="UP000283485">
    <property type="component" value="Unassembled WGS sequence"/>
</dbReference>
<evidence type="ECO:0000313" key="8">
    <source>
        <dbReference type="Proteomes" id="UP000260780"/>
    </source>
</evidence>
<reference evidence="2 7" key="1">
    <citation type="journal article" date="2016" name="Nat. Biotechnol.">
        <title>Measurement of bacterial replication rates in microbial communities.</title>
        <authorList>
            <person name="Brown C.T."/>
            <person name="Olm M.R."/>
            <person name="Thomas B.C."/>
            <person name="Banfield J.F."/>
        </authorList>
    </citation>
    <scope>NUCLEOTIDE SEQUENCE [LARGE SCALE GENOMIC DNA]</scope>
    <source>
        <strain evidence="2">45_130</strain>
    </source>
</reference>
<dbReference type="PANTHER" id="PTHR43833:SF7">
    <property type="entry name" value="KTR SYSTEM POTASSIUM UPTAKE PROTEIN C"/>
    <property type="match status" value="1"/>
</dbReference>
<sequence>MKYLIIGLGHYGATLAMELTAMGHEVVGADGNGLHVDSVKDRMAASFVLDATDEMALSVLPLKSVDAVIVAIGDNFGASVRIVSLLKKLKVKRIYARAVDEVHKGVLEAFSIDRILTPEQDAARLLAQQLELDGGAEFFQIDGNTYVFKLEIPEKLVGYHINELNLEQEFGLKLISLVQGKQVKNFLGISVFEKEVANTFPEDYALQKGDGLVCYGAYSSFMQFWKSVR</sequence>
<dbReference type="InterPro" id="IPR003148">
    <property type="entry name" value="RCK_N"/>
</dbReference>
<comment type="caution">
    <text evidence="4">The sequence shown here is derived from an EMBL/GenBank/DDBJ whole genome shotgun (WGS) entry which is preliminary data.</text>
</comment>
<dbReference type="PANTHER" id="PTHR43833">
    <property type="entry name" value="POTASSIUM CHANNEL PROTEIN 2-RELATED-RELATED"/>
    <property type="match status" value="1"/>
</dbReference>
<evidence type="ECO:0000313" key="10">
    <source>
        <dbReference type="Proteomes" id="UP000285109"/>
    </source>
</evidence>
<accession>A0A1Q6GJI5</accession>
<gene>
    <name evidence="2" type="ORF">BHV76_04655</name>
    <name evidence="5" type="ORF">DW653_09365</name>
    <name evidence="4" type="ORF">DWY14_16110</name>
    <name evidence="6" type="ORF">DWZ34_03365</name>
    <name evidence="3" type="ORF">DXC17_09575</name>
</gene>
<dbReference type="Proteomes" id="UP000285109">
    <property type="component" value="Unassembled WGS sequence"/>
</dbReference>
<organism evidence="4 11">
    <name type="scientific">Phocaeicola plebeius</name>
    <dbReference type="NCBI Taxonomy" id="310297"/>
    <lineage>
        <taxon>Bacteria</taxon>
        <taxon>Pseudomonadati</taxon>
        <taxon>Bacteroidota</taxon>
        <taxon>Bacteroidia</taxon>
        <taxon>Bacteroidales</taxon>
        <taxon>Bacteroidaceae</taxon>
        <taxon>Phocaeicola</taxon>
    </lineage>
</organism>
<evidence type="ECO:0000313" key="11">
    <source>
        <dbReference type="Proteomes" id="UP000285750"/>
    </source>
</evidence>
<evidence type="ECO:0000313" key="6">
    <source>
        <dbReference type="EMBL" id="RHM99854.1"/>
    </source>
</evidence>
<dbReference type="RefSeq" id="WP_022052874.1">
    <property type="nucleotide sequence ID" value="NZ_CASFMT010000004.1"/>
</dbReference>
<evidence type="ECO:0000313" key="7">
    <source>
        <dbReference type="Proteomes" id="UP000186685"/>
    </source>
</evidence>
<evidence type="ECO:0000313" key="9">
    <source>
        <dbReference type="Proteomes" id="UP000283485"/>
    </source>
</evidence>
<dbReference type="EMBL" id="QRHQ01000016">
    <property type="protein sequence ID" value="RHF90378.1"/>
    <property type="molecule type" value="Genomic_DNA"/>
</dbReference>
<proteinExistence type="predicted"/>
<evidence type="ECO:0000259" key="1">
    <source>
        <dbReference type="Pfam" id="PF02254"/>
    </source>
</evidence>
<dbReference type="Proteomes" id="UP000285750">
    <property type="component" value="Unassembled WGS sequence"/>
</dbReference>
<dbReference type="InterPro" id="IPR036291">
    <property type="entry name" value="NAD(P)-bd_dom_sf"/>
</dbReference>
<evidence type="ECO:0000313" key="2">
    <source>
        <dbReference type="EMBL" id="OKZ11256.1"/>
    </source>
</evidence>
<dbReference type="SUPFAM" id="SSF116726">
    <property type="entry name" value="TrkA C-terminal domain-like"/>
    <property type="match status" value="1"/>
</dbReference>
<evidence type="ECO:0000313" key="4">
    <source>
        <dbReference type="EMBL" id="RGS02501.1"/>
    </source>
</evidence>
<dbReference type="EMBL" id="MNQR01000015">
    <property type="protein sequence ID" value="OKZ11256.1"/>
    <property type="molecule type" value="Genomic_DNA"/>
</dbReference>
<name>A0A1Q6GJI5_9BACT</name>